<organism evidence="2 3">
    <name type="scientific">Meripilus lineatus</name>
    <dbReference type="NCBI Taxonomy" id="2056292"/>
    <lineage>
        <taxon>Eukaryota</taxon>
        <taxon>Fungi</taxon>
        <taxon>Dikarya</taxon>
        <taxon>Basidiomycota</taxon>
        <taxon>Agaricomycotina</taxon>
        <taxon>Agaricomycetes</taxon>
        <taxon>Polyporales</taxon>
        <taxon>Meripilaceae</taxon>
        <taxon>Meripilus</taxon>
    </lineage>
</organism>
<feature type="region of interest" description="Disordered" evidence="1">
    <location>
        <begin position="198"/>
        <end position="228"/>
    </location>
</feature>
<evidence type="ECO:0000256" key="1">
    <source>
        <dbReference type="SAM" id="MobiDB-lite"/>
    </source>
</evidence>
<dbReference type="Proteomes" id="UP001212997">
    <property type="component" value="Unassembled WGS sequence"/>
</dbReference>
<gene>
    <name evidence="2" type="ORF">NLI96_g12767</name>
</gene>
<sequence length="337" mass="37713">MVPINTPPGHVEGFDWWSPQKSIDEITHGEETLIAIRGFCLITGRIPIVSSSFREGKTVTALSQSRSQILSADFDSGTWALDTTMTTRKLDSNDPVAGPYSSISHLSPPHNLVPVQSPFVGRPYSYDHALFAVLSFSSVPVRSRNPVLVNIRPAENDEEVDQLQPPRMASSRGDLRRNWHQESQSYPYLPMLIVDHSSSLRSPRGEKHTRGTDDETTKGGIPESSIGSTPFKRRRLERNAPECESGNLSRRHLSPTSNIAPVSLLVPTLAPRVSNIHLRFHLNPKDIPLLSPLPRDLVLVPWRWLQHIQEWCEHSATVFILEVLEESMRISGPYSSS</sequence>
<dbReference type="AlphaFoldDB" id="A0AAD5UT77"/>
<evidence type="ECO:0000313" key="2">
    <source>
        <dbReference type="EMBL" id="KAJ3473898.1"/>
    </source>
</evidence>
<proteinExistence type="predicted"/>
<dbReference type="EMBL" id="JANAWD010001216">
    <property type="protein sequence ID" value="KAJ3473898.1"/>
    <property type="molecule type" value="Genomic_DNA"/>
</dbReference>
<feature type="compositionally biased region" description="Basic and acidic residues" evidence="1">
    <location>
        <begin position="203"/>
        <end position="217"/>
    </location>
</feature>
<reference evidence="2" key="1">
    <citation type="submission" date="2022-07" db="EMBL/GenBank/DDBJ databases">
        <title>Genome Sequence of Physisporinus lineatus.</title>
        <authorList>
            <person name="Buettner E."/>
        </authorList>
    </citation>
    <scope>NUCLEOTIDE SEQUENCE</scope>
    <source>
        <strain evidence="2">VT162</strain>
    </source>
</reference>
<accession>A0AAD5UT77</accession>
<protein>
    <submittedName>
        <fullName evidence="2">Uncharacterized protein</fullName>
    </submittedName>
</protein>
<keyword evidence="3" id="KW-1185">Reference proteome</keyword>
<name>A0AAD5UT77_9APHY</name>
<evidence type="ECO:0000313" key="3">
    <source>
        <dbReference type="Proteomes" id="UP001212997"/>
    </source>
</evidence>
<comment type="caution">
    <text evidence="2">The sequence shown here is derived from an EMBL/GenBank/DDBJ whole genome shotgun (WGS) entry which is preliminary data.</text>
</comment>